<evidence type="ECO:0000256" key="2">
    <source>
        <dbReference type="ARBA" id="ARBA00007637"/>
    </source>
</evidence>
<dbReference type="PANTHER" id="PTHR43000">
    <property type="entry name" value="DTDP-D-GLUCOSE 4,6-DEHYDRATASE-RELATED"/>
    <property type="match status" value="1"/>
</dbReference>
<evidence type="ECO:0000313" key="4">
    <source>
        <dbReference type="EMBL" id="KGM32323.1"/>
    </source>
</evidence>
<protein>
    <submittedName>
        <fullName evidence="4">NAD-dependent dehydratase</fullName>
    </submittedName>
</protein>
<dbReference type="AlphaFoldDB" id="A0A0A0D367"/>
<feature type="domain" description="NAD-dependent epimerase/dehydratase" evidence="3">
    <location>
        <begin position="3"/>
        <end position="218"/>
    </location>
</feature>
<dbReference type="InterPro" id="IPR036291">
    <property type="entry name" value="NAD(P)-bd_dom_sf"/>
</dbReference>
<dbReference type="InterPro" id="IPR001509">
    <property type="entry name" value="Epimerase_deHydtase"/>
</dbReference>
<dbReference type="SUPFAM" id="SSF51735">
    <property type="entry name" value="NAD(P)-binding Rossmann-fold domains"/>
    <property type="match status" value="1"/>
</dbReference>
<comment type="caution">
    <text evidence="4">The sequence shown here is derived from an EMBL/GenBank/DDBJ whole genome shotgun (WGS) entry which is preliminary data.</text>
</comment>
<dbReference type="Proteomes" id="UP000029995">
    <property type="component" value="Unassembled WGS sequence"/>
</dbReference>
<gene>
    <name evidence="4" type="ORF">P409_22030</name>
</gene>
<sequence length="231" mass="24623">MKILVTGSRGLIGTEMMRRLAEAGHRPVPFDIAHDPGTPGHGDIRDRDRLRQAMEGCDGVLSLAAVSRVIDGERNPELCWDVNVNGTGAVLQVALEQPADRRPWVIYASSREVYGDAAALPVPEDAPLRPLNIYGRSKAAAEAAVGRAREDGLATAIVRFSNVFGSTADHGNRVVPAFARAAATGGTISIEGAENTFDFTHVDDIGRGLSLLIECLEEGHRALPPIHYVGG</sequence>
<reference evidence="4 5" key="1">
    <citation type="submission" date="2014-01" db="EMBL/GenBank/DDBJ databases">
        <title>Genome sequence determination for a cystic fibrosis isolate, Inquilinus limosus.</title>
        <authorList>
            <person name="Pino M."/>
            <person name="Di Conza J."/>
            <person name="Gutkind G."/>
        </authorList>
    </citation>
    <scope>NUCLEOTIDE SEQUENCE [LARGE SCALE GENOMIC DNA]</scope>
    <source>
        <strain evidence="4 5">MP06</strain>
    </source>
</reference>
<feature type="non-terminal residue" evidence="4">
    <location>
        <position position="231"/>
    </location>
</feature>
<dbReference type="RefSeq" id="WP_034843721.1">
    <property type="nucleotide sequence ID" value="NZ_JANX01000335.1"/>
</dbReference>
<comment type="similarity">
    <text evidence="2">Belongs to the NAD(P)-dependent epimerase/dehydratase family.</text>
</comment>
<dbReference type="Pfam" id="PF01370">
    <property type="entry name" value="Epimerase"/>
    <property type="match status" value="1"/>
</dbReference>
<evidence type="ECO:0000256" key="1">
    <source>
        <dbReference type="ARBA" id="ARBA00005125"/>
    </source>
</evidence>
<dbReference type="OrthoDB" id="9801785at2"/>
<name>A0A0A0D367_9PROT</name>
<proteinExistence type="inferred from homology"/>
<dbReference type="Gene3D" id="3.40.50.720">
    <property type="entry name" value="NAD(P)-binding Rossmann-like Domain"/>
    <property type="match status" value="1"/>
</dbReference>
<dbReference type="CDD" id="cd08946">
    <property type="entry name" value="SDR_e"/>
    <property type="match status" value="1"/>
</dbReference>
<accession>A0A0A0D367</accession>
<comment type="pathway">
    <text evidence="1">Bacterial outer membrane biogenesis; LPS O-antigen biosynthesis.</text>
</comment>
<dbReference type="EMBL" id="JANX01000335">
    <property type="protein sequence ID" value="KGM32323.1"/>
    <property type="molecule type" value="Genomic_DNA"/>
</dbReference>
<evidence type="ECO:0000259" key="3">
    <source>
        <dbReference type="Pfam" id="PF01370"/>
    </source>
</evidence>
<evidence type="ECO:0000313" key="5">
    <source>
        <dbReference type="Proteomes" id="UP000029995"/>
    </source>
</evidence>
<organism evidence="4 5">
    <name type="scientific">Inquilinus limosus MP06</name>
    <dbReference type="NCBI Taxonomy" id="1398085"/>
    <lineage>
        <taxon>Bacteria</taxon>
        <taxon>Pseudomonadati</taxon>
        <taxon>Pseudomonadota</taxon>
        <taxon>Alphaproteobacteria</taxon>
        <taxon>Rhodospirillales</taxon>
        <taxon>Rhodospirillaceae</taxon>
        <taxon>Inquilinus</taxon>
    </lineage>
</organism>